<comment type="caution">
    <text evidence="2">The sequence shown here is derived from an EMBL/GenBank/DDBJ whole genome shotgun (WGS) entry which is preliminary data.</text>
</comment>
<proteinExistence type="predicted"/>
<evidence type="ECO:0000256" key="1">
    <source>
        <dbReference type="SAM" id="MobiDB-lite"/>
    </source>
</evidence>
<protein>
    <submittedName>
        <fullName evidence="2">Uncharacterized protein</fullName>
    </submittedName>
</protein>
<accession>A0AAV1VEA2</accession>
<name>A0AAV1VEA2_9STRA</name>
<dbReference type="AlphaFoldDB" id="A0AAV1VEA2"/>
<reference evidence="2" key="1">
    <citation type="submission" date="2024-01" db="EMBL/GenBank/DDBJ databases">
        <authorList>
            <person name="Webb A."/>
        </authorList>
    </citation>
    <scope>NUCLEOTIDE SEQUENCE</scope>
    <source>
        <strain evidence="2">Pm1</strain>
    </source>
</reference>
<feature type="region of interest" description="Disordered" evidence="1">
    <location>
        <begin position="55"/>
        <end position="95"/>
    </location>
</feature>
<gene>
    <name evidence="2" type="ORF">PM001_LOCUS30155</name>
</gene>
<organism evidence="2 3">
    <name type="scientific">Peronospora matthiolae</name>
    <dbReference type="NCBI Taxonomy" id="2874970"/>
    <lineage>
        <taxon>Eukaryota</taxon>
        <taxon>Sar</taxon>
        <taxon>Stramenopiles</taxon>
        <taxon>Oomycota</taxon>
        <taxon>Peronosporomycetes</taxon>
        <taxon>Peronosporales</taxon>
        <taxon>Peronosporaceae</taxon>
        <taxon>Peronospora</taxon>
    </lineage>
</organism>
<evidence type="ECO:0000313" key="3">
    <source>
        <dbReference type="Proteomes" id="UP001162060"/>
    </source>
</evidence>
<sequence length="95" mass="10153">MPEAAPVIFRGLAQYMVEWELRSKVCSCLLLLSLAITSLPTALAAGRLYPLLPTPLHSDPKGRTRNVTTKGASAPAAPSIFNSPFNSGSRKGESR</sequence>
<dbReference type="Proteomes" id="UP001162060">
    <property type="component" value="Unassembled WGS sequence"/>
</dbReference>
<dbReference type="EMBL" id="CAKLBY020000312">
    <property type="protein sequence ID" value="CAK7945005.1"/>
    <property type="molecule type" value="Genomic_DNA"/>
</dbReference>
<evidence type="ECO:0000313" key="2">
    <source>
        <dbReference type="EMBL" id="CAK7945005.1"/>
    </source>
</evidence>
<feature type="compositionally biased region" description="Polar residues" evidence="1">
    <location>
        <begin position="80"/>
        <end position="89"/>
    </location>
</feature>